<reference evidence="1" key="1">
    <citation type="journal article" date="2014" name="Int. J. Syst. Evol. Microbiol.">
        <title>Complete genome sequence of Corynebacterium casei LMG S-19264T (=DSM 44701T), isolated from a smear-ripened cheese.</title>
        <authorList>
            <consortium name="US DOE Joint Genome Institute (JGI-PGF)"/>
            <person name="Walter F."/>
            <person name="Albersmeier A."/>
            <person name="Kalinowski J."/>
            <person name="Ruckert C."/>
        </authorList>
    </citation>
    <scope>NUCLEOTIDE SEQUENCE</scope>
    <source>
        <strain evidence="1">CGMCC 4.7308</strain>
    </source>
</reference>
<evidence type="ECO:0000313" key="2">
    <source>
        <dbReference type="Proteomes" id="UP000655208"/>
    </source>
</evidence>
<protein>
    <submittedName>
        <fullName evidence="1">Uncharacterized protein</fullName>
    </submittedName>
</protein>
<sequence length="172" mass="16660">MAVTLANCPGCTVLATRADVAGGYSAALVDTGAHRAALVSVSAGGEVGRALNVPYGADFPAPAGGALPCDSGGRCIVLASTTEGTAVASAFQLAADGSWSDVTQDGGLVSSTPVARVVDLDGEPGIAVHGGRGDATVWVVYAWGGDGYGVVGCAPAGPDLDPSALSAEQCPS</sequence>
<dbReference type="Proteomes" id="UP000655208">
    <property type="component" value="Unassembled WGS sequence"/>
</dbReference>
<keyword evidence="2" id="KW-1185">Reference proteome</keyword>
<name>A0A917WBG3_9ACTN</name>
<organism evidence="1 2">
    <name type="scientific">Nakamurella endophytica</name>
    <dbReference type="NCBI Taxonomy" id="1748367"/>
    <lineage>
        <taxon>Bacteria</taxon>
        <taxon>Bacillati</taxon>
        <taxon>Actinomycetota</taxon>
        <taxon>Actinomycetes</taxon>
        <taxon>Nakamurellales</taxon>
        <taxon>Nakamurellaceae</taxon>
        <taxon>Nakamurella</taxon>
    </lineage>
</organism>
<proteinExistence type="predicted"/>
<comment type="caution">
    <text evidence="1">The sequence shown here is derived from an EMBL/GenBank/DDBJ whole genome shotgun (WGS) entry which is preliminary data.</text>
</comment>
<dbReference type="RefSeq" id="WP_188940061.1">
    <property type="nucleotide sequence ID" value="NZ_BMNA01000001.1"/>
</dbReference>
<dbReference type="AlphaFoldDB" id="A0A917WBG3"/>
<dbReference type="EMBL" id="BMNA01000001">
    <property type="protein sequence ID" value="GGL90203.1"/>
    <property type="molecule type" value="Genomic_DNA"/>
</dbReference>
<gene>
    <name evidence="1" type="ORF">GCM10011594_07340</name>
</gene>
<evidence type="ECO:0000313" key="1">
    <source>
        <dbReference type="EMBL" id="GGL90203.1"/>
    </source>
</evidence>
<reference evidence="1" key="2">
    <citation type="submission" date="2020-09" db="EMBL/GenBank/DDBJ databases">
        <authorList>
            <person name="Sun Q."/>
            <person name="Zhou Y."/>
        </authorList>
    </citation>
    <scope>NUCLEOTIDE SEQUENCE</scope>
    <source>
        <strain evidence="1">CGMCC 4.7308</strain>
    </source>
</reference>
<accession>A0A917WBG3</accession>